<accession>A0ABR4Q5N5</accession>
<reference evidence="12 13" key="1">
    <citation type="journal article" date="2022" name="Front. Cell. Infect. Microbiol.">
        <title>The Genomes of Two Strains of Taenia crassiceps the Animal Model for the Study of Human Cysticercosis.</title>
        <authorList>
            <person name="Bobes R.J."/>
            <person name="Estrada K."/>
            <person name="Rios-Valencia D.G."/>
            <person name="Calderon-Gallegos A."/>
            <person name="de la Torre P."/>
            <person name="Carrero J.C."/>
            <person name="Sanchez-Flores A."/>
            <person name="Laclette J.P."/>
        </authorList>
    </citation>
    <scope>NUCLEOTIDE SEQUENCE [LARGE SCALE GENOMIC DNA]</scope>
    <source>
        <strain evidence="12">WFUcys</strain>
    </source>
</reference>
<evidence type="ECO:0000256" key="4">
    <source>
        <dbReference type="ARBA" id="ARBA00022840"/>
    </source>
</evidence>
<dbReference type="PROSITE" id="PS50001">
    <property type="entry name" value="SH2"/>
    <property type="match status" value="1"/>
</dbReference>
<dbReference type="Gene3D" id="1.10.510.10">
    <property type="entry name" value="Transferase(Phosphotransferase) domain 1"/>
    <property type="match status" value="2"/>
</dbReference>
<protein>
    <recommendedName>
        <fullName evidence="9">Tyrosine-protein kinase</fullName>
        <ecNumber evidence="9">2.7.10.2</ecNumber>
    </recommendedName>
</protein>
<feature type="domain" description="Protein kinase" evidence="11">
    <location>
        <begin position="179"/>
        <end position="434"/>
    </location>
</feature>
<dbReference type="Pfam" id="PF00017">
    <property type="entry name" value="SH2"/>
    <property type="match status" value="1"/>
</dbReference>
<proteinExistence type="inferred from homology"/>
<evidence type="ECO:0000259" key="10">
    <source>
        <dbReference type="PROSITE" id="PS50001"/>
    </source>
</evidence>
<dbReference type="InterPro" id="IPR017441">
    <property type="entry name" value="Protein_kinase_ATP_BS"/>
</dbReference>
<evidence type="ECO:0000256" key="8">
    <source>
        <dbReference type="PROSITE-ProRule" id="PRU10141"/>
    </source>
</evidence>
<evidence type="ECO:0000256" key="7">
    <source>
        <dbReference type="PROSITE-ProRule" id="PRU00191"/>
    </source>
</evidence>
<evidence type="ECO:0000313" key="12">
    <source>
        <dbReference type="EMBL" id="KAL5104829.1"/>
    </source>
</evidence>
<dbReference type="InterPro" id="IPR000719">
    <property type="entry name" value="Prot_kinase_dom"/>
</dbReference>
<evidence type="ECO:0000256" key="3">
    <source>
        <dbReference type="ARBA" id="ARBA00022777"/>
    </source>
</evidence>
<feature type="binding site" evidence="8">
    <location>
        <position position="206"/>
    </location>
    <ligand>
        <name>ATP</name>
        <dbReference type="ChEBI" id="CHEBI:30616"/>
    </ligand>
</feature>
<keyword evidence="3 9" id="KW-0418">Kinase</keyword>
<comment type="catalytic activity">
    <reaction evidence="6 9">
        <text>L-tyrosyl-[protein] + ATP = O-phospho-L-tyrosyl-[protein] + ADP + H(+)</text>
        <dbReference type="Rhea" id="RHEA:10596"/>
        <dbReference type="Rhea" id="RHEA-COMP:10136"/>
        <dbReference type="Rhea" id="RHEA-COMP:20101"/>
        <dbReference type="ChEBI" id="CHEBI:15378"/>
        <dbReference type="ChEBI" id="CHEBI:30616"/>
        <dbReference type="ChEBI" id="CHEBI:46858"/>
        <dbReference type="ChEBI" id="CHEBI:61978"/>
        <dbReference type="ChEBI" id="CHEBI:456216"/>
        <dbReference type="EC" id="2.7.10.2"/>
    </reaction>
</comment>
<gene>
    <name evidence="12" type="ORF">TcWFU_001130</name>
</gene>
<dbReference type="SUPFAM" id="SSF55550">
    <property type="entry name" value="SH2 domain"/>
    <property type="match status" value="2"/>
</dbReference>
<evidence type="ECO:0000259" key="11">
    <source>
        <dbReference type="PROSITE" id="PS50011"/>
    </source>
</evidence>
<dbReference type="GO" id="GO:0016301">
    <property type="term" value="F:kinase activity"/>
    <property type="evidence" value="ECO:0007669"/>
    <property type="project" value="UniProtKB-KW"/>
</dbReference>
<dbReference type="Gene3D" id="3.30.505.10">
    <property type="entry name" value="SH2 domain"/>
    <property type="match status" value="1"/>
</dbReference>
<evidence type="ECO:0000256" key="5">
    <source>
        <dbReference type="ARBA" id="ARBA00023137"/>
    </source>
</evidence>
<dbReference type="CDD" id="cd00192">
    <property type="entry name" value="PTKc"/>
    <property type="match status" value="1"/>
</dbReference>
<feature type="domain" description="SH2" evidence="10">
    <location>
        <begin position="52"/>
        <end position="166"/>
    </location>
</feature>
<dbReference type="PRINTS" id="PR00109">
    <property type="entry name" value="TYRKINASE"/>
</dbReference>
<comment type="similarity">
    <text evidence="9">Belongs to the protein kinase superfamily. Tyr protein kinase family.</text>
</comment>
<dbReference type="EC" id="2.7.10.2" evidence="9"/>
<name>A0ABR4Q5N5_9CEST</name>
<keyword evidence="2 8" id="KW-0547">Nucleotide-binding</keyword>
<dbReference type="CDD" id="cd00173">
    <property type="entry name" value="SH2"/>
    <property type="match status" value="1"/>
</dbReference>
<evidence type="ECO:0000256" key="1">
    <source>
        <dbReference type="ARBA" id="ARBA00022679"/>
    </source>
</evidence>
<comment type="caution">
    <text evidence="12">The sequence shown here is derived from an EMBL/GenBank/DDBJ whole genome shotgun (WGS) entry which is preliminary data.</text>
</comment>
<keyword evidence="13" id="KW-1185">Reference proteome</keyword>
<keyword evidence="1 9" id="KW-0808">Transferase</keyword>
<evidence type="ECO:0000256" key="6">
    <source>
        <dbReference type="ARBA" id="ARBA00051245"/>
    </source>
</evidence>
<dbReference type="InterPro" id="IPR036860">
    <property type="entry name" value="SH2_dom_sf"/>
</dbReference>
<feature type="domain" description="Protein kinase" evidence="11">
    <location>
        <begin position="558"/>
        <end position="810"/>
    </location>
</feature>
<dbReference type="InterPro" id="IPR001245">
    <property type="entry name" value="Ser-Thr/Tyr_kinase_cat_dom"/>
</dbReference>
<dbReference type="PROSITE" id="PS00109">
    <property type="entry name" value="PROTEIN_KINASE_TYR"/>
    <property type="match status" value="1"/>
</dbReference>
<dbReference type="InterPro" id="IPR008266">
    <property type="entry name" value="Tyr_kinase_AS"/>
</dbReference>
<keyword evidence="7" id="KW-0727">SH2 domain</keyword>
<keyword evidence="4 8" id="KW-0067">ATP-binding</keyword>
<dbReference type="PROSITE" id="PS50011">
    <property type="entry name" value="PROTEIN_KINASE_DOM"/>
    <property type="match status" value="2"/>
</dbReference>
<dbReference type="Proteomes" id="UP001651158">
    <property type="component" value="Unassembled WGS sequence"/>
</dbReference>
<dbReference type="PANTHER" id="PTHR24418">
    <property type="entry name" value="TYROSINE-PROTEIN KINASE"/>
    <property type="match status" value="1"/>
</dbReference>
<dbReference type="SUPFAM" id="SSF56112">
    <property type="entry name" value="Protein kinase-like (PK-like)"/>
    <property type="match status" value="2"/>
</dbReference>
<evidence type="ECO:0000256" key="2">
    <source>
        <dbReference type="ARBA" id="ARBA00022741"/>
    </source>
</evidence>
<organism evidence="12 13">
    <name type="scientific">Taenia crassiceps</name>
    <dbReference type="NCBI Taxonomy" id="6207"/>
    <lineage>
        <taxon>Eukaryota</taxon>
        <taxon>Metazoa</taxon>
        <taxon>Spiralia</taxon>
        <taxon>Lophotrochozoa</taxon>
        <taxon>Platyhelminthes</taxon>
        <taxon>Cestoda</taxon>
        <taxon>Eucestoda</taxon>
        <taxon>Cyclophyllidea</taxon>
        <taxon>Taeniidae</taxon>
        <taxon>Taenia</taxon>
    </lineage>
</organism>
<dbReference type="PROSITE" id="PS00107">
    <property type="entry name" value="PROTEIN_KINASE_ATP"/>
    <property type="match status" value="1"/>
</dbReference>
<keyword evidence="5 9" id="KW-0829">Tyrosine-protein kinase</keyword>
<dbReference type="InterPro" id="IPR000980">
    <property type="entry name" value="SH2"/>
</dbReference>
<evidence type="ECO:0000313" key="13">
    <source>
        <dbReference type="Proteomes" id="UP001651158"/>
    </source>
</evidence>
<evidence type="ECO:0000256" key="9">
    <source>
        <dbReference type="RuleBase" id="RU362096"/>
    </source>
</evidence>
<dbReference type="SMART" id="SM00252">
    <property type="entry name" value="SH2"/>
    <property type="match status" value="1"/>
</dbReference>
<sequence>MASSRLGYVCAVRDFGHPNFSVRRGDILIVLENISDQYILAKNILTRESGPLHRGAVTNVVGKSPVFDAWRDVDRDEAVNLLSRSEVEPGTFILRPAADGEGIGLSVRPDTQFNVVHYKIQLDASKQYYLSASNPFEQLTDLISYYIANPDLLRCTKFKPYFSPPATNDSVVQIKGLKIFTTRIIGTGGFADVYHGSWHAQEAVVKCFKHLTCTETLYRWLQILKTLDSPYCVRVFDVFCSAMPIKGTSIVLAMEMMDLGSMKHFLTTPEAKAMPFEGLMGKIQKIASGMDYLEEKGVVHTNLKDTNVLLQSDGSVKLVDIGIRSALSTVYESSPGAFAFDCWSAPELESHPTNFTIKSDVWAFGILSYVILTRGAEPYQGWEMSAIPQHLAIGGRPEKPPSLSVEMYNMLKRCWEYKAEDRPSFREILSWTYASEENYEHDAGSLTLSRLVRENSNSFVQHYHVTYDVASGGYYVRCDEKLGSLDELINFYRGEWMQSHHDVGGTRRWGSGLSWVFESLHSGTAFDERVVVKQSLCLSKLSYSAQKFGICVMSRASVALKHCLNSGNLSEVWLAKYCGVDVAVKRALATTSRQEIVKEADIMHQLYHPRLVRFLGVCCEPPSEPVMIITEFMPNGALDGYLREKQPSYEELLGIIFQISDGMAYLEQHRVVHNDLRAANILVDGNESVKVADFGPAKILHYDGRDKCDGMFPVRRTPPEATEVGVFHSTKSDVWSFGVLMYKMFTYGGVPYDDIPDDNDVIVAVENGRRLCNPSELGYRCEEEMYTRMQACWDSNPEARPSFEQLYVFFKPSDASPS</sequence>
<dbReference type="InterPro" id="IPR050198">
    <property type="entry name" value="Non-receptor_tyrosine_kinases"/>
</dbReference>
<dbReference type="Pfam" id="PF07714">
    <property type="entry name" value="PK_Tyr_Ser-Thr"/>
    <property type="match status" value="2"/>
</dbReference>
<dbReference type="EMBL" id="JAKROA010000010">
    <property type="protein sequence ID" value="KAL5104829.1"/>
    <property type="molecule type" value="Genomic_DNA"/>
</dbReference>
<dbReference type="InterPro" id="IPR011009">
    <property type="entry name" value="Kinase-like_dom_sf"/>
</dbReference>